<dbReference type="GO" id="GO:0004519">
    <property type="term" value="F:endonuclease activity"/>
    <property type="evidence" value="ECO:0007669"/>
    <property type="project" value="InterPro"/>
</dbReference>
<dbReference type="InterPro" id="IPR052892">
    <property type="entry name" value="NA-targeting_endonuclease"/>
</dbReference>
<dbReference type="GO" id="GO:0003676">
    <property type="term" value="F:nucleic acid binding"/>
    <property type="evidence" value="ECO:0007669"/>
    <property type="project" value="InterPro"/>
</dbReference>
<feature type="domain" description="HNH nuclease" evidence="1">
    <location>
        <begin position="2"/>
        <end position="53"/>
    </location>
</feature>
<dbReference type="InterPro" id="IPR002711">
    <property type="entry name" value="HNH"/>
</dbReference>
<name>A0A0F5QGL0_9HYPH</name>
<evidence type="ECO:0000313" key="3">
    <source>
        <dbReference type="Proteomes" id="UP000033411"/>
    </source>
</evidence>
<gene>
    <name evidence="2" type="ORF">WH87_04900</name>
</gene>
<reference evidence="2 3" key="1">
    <citation type="submission" date="2015-03" db="EMBL/GenBank/DDBJ databases">
        <authorList>
            <person name="Lepp D."/>
            <person name="Hassan Y.I."/>
            <person name="Li X.-Z."/>
            <person name="Zhou T."/>
        </authorList>
    </citation>
    <scope>NUCLEOTIDE SEQUENCE [LARGE SCALE GENOMIC DNA]</scope>
    <source>
        <strain evidence="2 3">E84</strain>
    </source>
</reference>
<accession>A0A0F5QGL0</accession>
<dbReference type="PATRIC" id="fig|1293439.3.peg.543"/>
<keyword evidence="3" id="KW-1185">Reference proteome</keyword>
<dbReference type="CDD" id="cd00085">
    <property type="entry name" value="HNHc"/>
    <property type="match status" value="1"/>
</dbReference>
<proteinExistence type="predicted"/>
<comment type="caution">
    <text evidence="2">The sequence shown here is derived from an EMBL/GenBank/DDBJ whole genome shotgun (WGS) entry which is preliminary data.</text>
</comment>
<dbReference type="STRING" id="1293439.WH87_04900"/>
<dbReference type="PANTHER" id="PTHR33877">
    <property type="entry name" value="SLL1193 PROTEIN"/>
    <property type="match status" value="1"/>
</dbReference>
<protein>
    <recommendedName>
        <fullName evidence="1">HNH nuclease domain-containing protein</fullName>
    </recommendedName>
</protein>
<dbReference type="SMART" id="SM00507">
    <property type="entry name" value="HNHc"/>
    <property type="match status" value="1"/>
</dbReference>
<dbReference type="EMBL" id="LANJ01000011">
    <property type="protein sequence ID" value="KKC39891.1"/>
    <property type="molecule type" value="Genomic_DNA"/>
</dbReference>
<organism evidence="2 3">
    <name type="scientific">Devosia epidermidihirudinis</name>
    <dbReference type="NCBI Taxonomy" id="1293439"/>
    <lineage>
        <taxon>Bacteria</taxon>
        <taxon>Pseudomonadati</taxon>
        <taxon>Pseudomonadota</taxon>
        <taxon>Alphaproteobacteria</taxon>
        <taxon>Hyphomicrobiales</taxon>
        <taxon>Devosiaceae</taxon>
        <taxon>Devosia</taxon>
    </lineage>
</organism>
<dbReference type="GO" id="GO:0008270">
    <property type="term" value="F:zinc ion binding"/>
    <property type="evidence" value="ECO:0007669"/>
    <property type="project" value="InterPro"/>
</dbReference>
<evidence type="ECO:0000313" key="2">
    <source>
        <dbReference type="EMBL" id="KKC39891.1"/>
    </source>
</evidence>
<evidence type="ECO:0000259" key="1">
    <source>
        <dbReference type="SMART" id="SM00507"/>
    </source>
</evidence>
<dbReference type="Gene3D" id="1.10.30.50">
    <property type="match status" value="1"/>
</dbReference>
<dbReference type="Proteomes" id="UP000033411">
    <property type="component" value="Unassembled WGS sequence"/>
</dbReference>
<sequence length="73" mass="8226">MELKRQVRARDGEKCRYCGRTEGPFDIDHDMPWSRGGKHELRNLLVACASCNRSKGALTAAEFMGFDLEGHSI</sequence>
<dbReference type="Pfam" id="PF01844">
    <property type="entry name" value="HNH"/>
    <property type="match status" value="1"/>
</dbReference>
<dbReference type="AlphaFoldDB" id="A0A0F5QGL0"/>
<dbReference type="PANTHER" id="PTHR33877:SF2">
    <property type="entry name" value="OS07G0170200 PROTEIN"/>
    <property type="match status" value="1"/>
</dbReference>
<dbReference type="InterPro" id="IPR003615">
    <property type="entry name" value="HNH_nuc"/>
</dbReference>